<dbReference type="OrthoDB" id="9774675at2"/>
<dbReference type="InterPro" id="IPR036188">
    <property type="entry name" value="FAD/NAD-bd_sf"/>
</dbReference>
<keyword evidence="1" id="KW-0285">Flavoprotein</keyword>
<dbReference type="PANTHER" id="PTHR46091:SF3">
    <property type="entry name" value="AMINE OXIDASE DOMAIN-CONTAINING PROTEIN"/>
    <property type="match status" value="1"/>
</dbReference>
<evidence type="ECO:0000256" key="4">
    <source>
        <dbReference type="ARBA" id="ARBA00022857"/>
    </source>
</evidence>
<accession>Q89EL9</accession>
<evidence type="ECO:0000256" key="1">
    <source>
        <dbReference type="ARBA" id="ARBA00022630"/>
    </source>
</evidence>
<dbReference type="AlphaFoldDB" id="Q89EL9"/>
<evidence type="ECO:0000256" key="3">
    <source>
        <dbReference type="ARBA" id="ARBA00022827"/>
    </source>
</evidence>
<keyword evidence="4" id="KW-0521">NADP</keyword>
<dbReference type="eggNOG" id="COG1233">
    <property type="taxonomic scope" value="Bacteria"/>
</dbReference>
<reference evidence="7" key="1">
    <citation type="journal article" date="2002" name="DNA Res.">
        <title>Complete genomic sequence of nitrogen-fixing symbiotic bacterium Bradyrhizobium japonicum USDA110.</title>
        <authorList>
            <person name="Kaneko T."/>
            <person name="Nakamura Y."/>
            <person name="Sato S."/>
            <person name="Minamisawa K."/>
            <person name="Uchiumi T."/>
            <person name="Sasamoto S."/>
            <person name="Watanabe A."/>
            <person name="Idesawa K."/>
            <person name="Iriguchi M."/>
            <person name="Kawashima K."/>
            <person name="Kohara M."/>
            <person name="Matsumoto M."/>
            <person name="Shimpo S."/>
            <person name="Tsuruoka H."/>
            <person name="Wada T."/>
            <person name="Yamada M."/>
            <person name="Tabata S."/>
        </authorList>
    </citation>
    <scope>NUCLEOTIDE SEQUENCE [LARGE SCALE GENOMIC DNA]</scope>
    <source>
        <strain evidence="7">JCM 10833 / BCRC 13528 / IAM 13628 / NBRC 14792 / USDA 110</strain>
    </source>
</reference>
<keyword evidence="2" id="KW-0732">Signal</keyword>
<dbReference type="PANTHER" id="PTHR46091">
    <property type="entry name" value="BLR7054 PROTEIN"/>
    <property type="match status" value="1"/>
</dbReference>
<proteinExistence type="predicted"/>
<protein>
    <submittedName>
        <fullName evidence="6">Blr7054 protein</fullName>
    </submittedName>
</protein>
<dbReference type="PhylomeDB" id="Q89EL9"/>
<evidence type="ECO:0000256" key="2">
    <source>
        <dbReference type="ARBA" id="ARBA00022729"/>
    </source>
</evidence>
<dbReference type="InterPro" id="IPR052206">
    <property type="entry name" value="Retinol_saturase"/>
</dbReference>
<evidence type="ECO:0000313" key="7">
    <source>
        <dbReference type="Proteomes" id="UP000002526"/>
    </source>
</evidence>
<sequence>MSHGGGPGVCLNVAARSPEMSRSFDAITIGSGLGGLTAAALLARAGHEVLVLERNQNFGGAATVYRHGQLAIEASLHEIDGLDASDPKLPILRALGIDRDLPFVDVGALHEVRSPLFERPFVMPHGLEAASAAAKAQFPAHAKGIAQYFERIDAVRQAVALMSEHQDDRDWWLWNAPTLPWRLWPLIRDRHATLSEVLTRLFGDSEAIKLALASNLSYYTDDPDTMPFIQFAIPQASYLVGGGHYVRGGSQALSDRLIAIIRDAGGAVEAGREVETILVDGARARGVRHRATRADDVREELAPILLGNAAPSVLASMLPQDKRAAFLSRYEDRQPSISLWSIAIGLSRPSDDFGVRHYSTSVLPGWLTKLSGFREAGALLGEDPPARLPPYGFVAYDQIDTGLNERPPYLGALVGVDRLANWTGLSAEAKRSRKERWMDLVIADLDRNYPGIAGAITQREMSTSETFAHYLNTPGGAIYGFAPQTRGFKPMPATAINGLYLASAFTGGGGFTGAILGGGWAARAAMHPNAGPSGAQAAS</sequence>
<dbReference type="PATRIC" id="fig|224911.5.peg.7234"/>
<dbReference type="EnsemblBacteria" id="BAC52319">
    <property type="protein sequence ID" value="BAC52319"/>
    <property type="gene ID" value="BAC52319"/>
</dbReference>
<dbReference type="SUPFAM" id="SSF51905">
    <property type="entry name" value="FAD/NAD(P)-binding domain"/>
    <property type="match status" value="1"/>
</dbReference>
<dbReference type="EMBL" id="BA000040">
    <property type="protein sequence ID" value="BAC52319.1"/>
    <property type="molecule type" value="Genomic_DNA"/>
</dbReference>
<evidence type="ECO:0000313" key="6">
    <source>
        <dbReference type="EMBL" id="BAC52319.1"/>
    </source>
</evidence>
<keyword evidence="7" id="KW-1185">Reference proteome</keyword>
<keyword evidence="3" id="KW-0274">FAD</keyword>
<dbReference type="Gene3D" id="3.50.50.60">
    <property type="entry name" value="FAD/NAD(P)-binding domain"/>
    <property type="match status" value="2"/>
</dbReference>
<gene>
    <name evidence="6" type="ordered locus">blr7054</name>
</gene>
<dbReference type="Pfam" id="PF13450">
    <property type="entry name" value="NAD_binding_8"/>
    <property type="match status" value="1"/>
</dbReference>
<keyword evidence="5" id="KW-0520">NAD</keyword>
<evidence type="ECO:0000256" key="5">
    <source>
        <dbReference type="ARBA" id="ARBA00023027"/>
    </source>
</evidence>
<organism evidence="6 7">
    <name type="scientific">Bradyrhizobium diazoefficiens (strain JCM 10833 / BCRC 13528 / IAM 13628 / NBRC 14792 / USDA 110)</name>
    <dbReference type="NCBI Taxonomy" id="224911"/>
    <lineage>
        <taxon>Bacteria</taxon>
        <taxon>Pseudomonadati</taxon>
        <taxon>Pseudomonadota</taxon>
        <taxon>Alphaproteobacteria</taxon>
        <taxon>Hyphomicrobiales</taxon>
        <taxon>Nitrobacteraceae</taxon>
        <taxon>Bradyrhizobium</taxon>
    </lineage>
</organism>
<dbReference type="InParanoid" id="Q89EL9"/>
<dbReference type="Proteomes" id="UP000002526">
    <property type="component" value="Chromosome"/>
</dbReference>
<dbReference type="KEGG" id="bja:blr7054"/>
<dbReference type="HOGENOM" id="CLU_019722_1_1_5"/>
<name>Q89EL9_BRADU</name>